<feature type="transmembrane region" description="Helical" evidence="1">
    <location>
        <begin position="12"/>
        <end position="30"/>
    </location>
</feature>
<dbReference type="GO" id="GO:0003824">
    <property type="term" value="F:catalytic activity"/>
    <property type="evidence" value="ECO:0007669"/>
    <property type="project" value="InterPro"/>
</dbReference>
<dbReference type="GO" id="GO:0030151">
    <property type="term" value="F:molybdenum ion binding"/>
    <property type="evidence" value="ECO:0007669"/>
    <property type="project" value="InterPro"/>
</dbReference>
<evidence type="ECO:0000313" key="4">
    <source>
        <dbReference type="Proteomes" id="UP000298138"/>
    </source>
</evidence>
<keyword evidence="4" id="KW-1185">Reference proteome</keyword>
<dbReference type="EMBL" id="ML220115">
    <property type="protein sequence ID" value="TGZ82522.1"/>
    <property type="molecule type" value="Genomic_DNA"/>
</dbReference>
<dbReference type="PANTHER" id="PTHR14237:SF23">
    <property type="entry name" value="MOSC DOMAIN PROTEIN (AFU_ORTHOLOGUE AFUA_7G05900)"/>
    <property type="match status" value="1"/>
</dbReference>
<organism evidence="3 4">
    <name type="scientific">Ascodesmis nigricans</name>
    <dbReference type="NCBI Taxonomy" id="341454"/>
    <lineage>
        <taxon>Eukaryota</taxon>
        <taxon>Fungi</taxon>
        <taxon>Dikarya</taxon>
        <taxon>Ascomycota</taxon>
        <taxon>Pezizomycotina</taxon>
        <taxon>Pezizomycetes</taxon>
        <taxon>Pezizales</taxon>
        <taxon>Ascodesmidaceae</taxon>
        <taxon>Ascodesmis</taxon>
    </lineage>
</organism>
<keyword evidence="1" id="KW-0812">Transmembrane</keyword>
<reference evidence="3 4" key="1">
    <citation type="submission" date="2019-04" db="EMBL/GenBank/DDBJ databases">
        <title>Comparative genomics and transcriptomics to analyze fruiting body development in filamentous ascomycetes.</title>
        <authorList>
            <consortium name="DOE Joint Genome Institute"/>
            <person name="Lutkenhaus R."/>
            <person name="Traeger S."/>
            <person name="Breuer J."/>
            <person name="Kuo A."/>
            <person name="Lipzen A."/>
            <person name="Pangilinan J."/>
            <person name="Dilworth D."/>
            <person name="Sandor L."/>
            <person name="Poggeler S."/>
            <person name="Barry K."/>
            <person name="Grigoriev I.V."/>
            <person name="Nowrousian M."/>
        </authorList>
    </citation>
    <scope>NUCLEOTIDE SEQUENCE [LARGE SCALE GENOMIC DNA]</scope>
    <source>
        <strain evidence="3 4">CBS 389.68</strain>
    </source>
</reference>
<dbReference type="GO" id="GO:0030170">
    <property type="term" value="F:pyridoxal phosphate binding"/>
    <property type="evidence" value="ECO:0007669"/>
    <property type="project" value="InterPro"/>
</dbReference>
<evidence type="ECO:0000256" key="1">
    <source>
        <dbReference type="SAM" id="Phobius"/>
    </source>
</evidence>
<dbReference type="STRING" id="341454.A0A4S2N0B1"/>
<protein>
    <submittedName>
        <fullName evidence="3">MOSC-domain-containing protein</fullName>
    </submittedName>
</protein>
<feature type="domain" description="MOSC" evidence="2">
    <location>
        <begin position="202"/>
        <end position="350"/>
    </location>
</feature>
<dbReference type="Proteomes" id="UP000298138">
    <property type="component" value="Unassembled WGS sequence"/>
</dbReference>
<sequence length="360" mass="40474">MDKPASNKLLSAPVLGTSAVIFAGLAYYLYTLRNNQSNVIGVKRSHLADEFEYTPKEIKSDWKVKSLWIYPLKSARGIEIDQIDVQKTGFQYDRQFMLAEWQQDAKTGESGWLLVDSASPTGGCLRLSFPSSRWRKVSFDVPLSTTFPGFESLPLVSATIWKDKPLSHDLGSLFPKELEQLGLFLGAKGCVTMMRASDTHLREVYRCAPRKEDLGYQSVVGFADAYPLHILNIASIRELNERVATAIPKLSVRRFRANIIVEGPDAYNEDDWKVLEIGSHKYHASCRTVRCKLPNVDPETGIRNPNEPDVTMRKYRTIDPGHKTGACMGLQMVPFDTQGIIKVGDKVTVLERGEHCYISQ</sequence>
<evidence type="ECO:0000259" key="2">
    <source>
        <dbReference type="PROSITE" id="PS51340"/>
    </source>
</evidence>
<dbReference type="Pfam" id="PF03473">
    <property type="entry name" value="MOSC"/>
    <property type="match status" value="1"/>
</dbReference>
<keyword evidence="1" id="KW-1133">Transmembrane helix</keyword>
<dbReference type="PANTHER" id="PTHR14237">
    <property type="entry name" value="MOLYBDOPTERIN COFACTOR SULFURASE MOSC"/>
    <property type="match status" value="1"/>
</dbReference>
<dbReference type="Pfam" id="PF03476">
    <property type="entry name" value="MOSC_N"/>
    <property type="match status" value="1"/>
</dbReference>
<evidence type="ECO:0000313" key="3">
    <source>
        <dbReference type="EMBL" id="TGZ82522.1"/>
    </source>
</evidence>
<dbReference type="InParanoid" id="A0A4S2N0B1"/>
<dbReference type="AlphaFoldDB" id="A0A4S2N0B1"/>
<keyword evidence="1" id="KW-0472">Membrane</keyword>
<dbReference type="SUPFAM" id="SSF50800">
    <property type="entry name" value="PK beta-barrel domain-like"/>
    <property type="match status" value="1"/>
</dbReference>
<dbReference type="InterPro" id="IPR011037">
    <property type="entry name" value="Pyrv_Knase-like_insert_dom_sf"/>
</dbReference>
<dbReference type="InterPro" id="IPR005303">
    <property type="entry name" value="MOCOS_middle"/>
</dbReference>
<dbReference type="InterPro" id="IPR005302">
    <property type="entry name" value="MoCF_Sase_C"/>
</dbReference>
<proteinExistence type="predicted"/>
<gene>
    <name evidence="3" type="ORF">EX30DRAFT_188362</name>
</gene>
<dbReference type="PROSITE" id="PS51340">
    <property type="entry name" value="MOSC"/>
    <property type="match status" value="1"/>
</dbReference>
<dbReference type="OrthoDB" id="17255at2759"/>
<name>A0A4S2N0B1_9PEZI</name>
<accession>A0A4S2N0B1</accession>